<reference evidence="2 3" key="1">
    <citation type="submission" date="2023-02" db="EMBL/GenBank/DDBJ databases">
        <title>LHISI_Scaffold_Assembly.</title>
        <authorList>
            <person name="Stuart O.P."/>
            <person name="Cleave R."/>
            <person name="Magrath M.J.L."/>
            <person name="Mikheyev A.S."/>
        </authorList>
    </citation>
    <scope>NUCLEOTIDE SEQUENCE [LARGE SCALE GENOMIC DNA]</scope>
    <source>
        <strain evidence="2">Daus_M_001</strain>
        <tissue evidence="2">Leg muscle</tissue>
    </source>
</reference>
<dbReference type="Proteomes" id="UP001159363">
    <property type="component" value="Chromosome 7"/>
</dbReference>
<accession>A0ABQ9GXF5</accession>
<comment type="caution">
    <text evidence="2">The sequence shown here is derived from an EMBL/GenBank/DDBJ whole genome shotgun (WGS) entry which is preliminary data.</text>
</comment>
<evidence type="ECO:0000256" key="1">
    <source>
        <dbReference type="SAM" id="MobiDB-lite"/>
    </source>
</evidence>
<evidence type="ECO:0000313" key="2">
    <source>
        <dbReference type="EMBL" id="KAJ8876697.1"/>
    </source>
</evidence>
<feature type="compositionally biased region" description="Basic and acidic residues" evidence="1">
    <location>
        <begin position="63"/>
        <end position="76"/>
    </location>
</feature>
<protein>
    <submittedName>
        <fullName evidence="2">Uncharacterized protein</fullName>
    </submittedName>
</protein>
<proteinExistence type="predicted"/>
<feature type="region of interest" description="Disordered" evidence="1">
    <location>
        <begin position="1"/>
        <end position="76"/>
    </location>
</feature>
<keyword evidence="3" id="KW-1185">Reference proteome</keyword>
<feature type="compositionally biased region" description="Basic and acidic residues" evidence="1">
    <location>
        <begin position="25"/>
        <end position="35"/>
    </location>
</feature>
<organism evidence="2 3">
    <name type="scientific">Dryococelus australis</name>
    <dbReference type="NCBI Taxonomy" id="614101"/>
    <lineage>
        <taxon>Eukaryota</taxon>
        <taxon>Metazoa</taxon>
        <taxon>Ecdysozoa</taxon>
        <taxon>Arthropoda</taxon>
        <taxon>Hexapoda</taxon>
        <taxon>Insecta</taxon>
        <taxon>Pterygota</taxon>
        <taxon>Neoptera</taxon>
        <taxon>Polyneoptera</taxon>
        <taxon>Phasmatodea</taxon>
        <taxon>Verophasmatodea</taxon>
        <taxon>Anareolatae</taxon>
        <taxon>Phasmatidae</taxon>
        <taxon>Eurycanthinae</taxon>
        <taxon>Dryococelus</taxon>
    </lineage>
</organism>
<name>A0ABQ9GXF5_9NEOP</name>
<sequence>MEHRQNEGAGETGDPRQNPLTNGIVRHDSHWRKFGDPAGDWTPFASVGGEQSEGPPQCSQTSLDEKLSKREESGTT</sequence>
<dbReference type="EMBL" id="JARBHB010000008">
    <property type="protein sequence ID" value="KAJ8876697.1"/>
    <property type="molecule type" value="Genomic_DNA"/>
</dbReference>
<evidence type="ECO:0000313" key="3">
    <source>
        <dbReference type="Proteomes" id="UP001159363"/>
    </source>
</evidence>
<gene>
    <name evidence="2" type="ORF">PR048_021144</name>
</gene>